<reference evidence="2 3" key="1">
    <citation type="submission" date="2019-03" db="EMBL/GenBank/DDBJ databases">
        <title>Whole genome sequence of Arthrobacter sp JH1-1.</title>
        <authorList>
            <person name="Trinh H.N."/>
        </authorList>
    </citation>
    <scope>NUCLEOTIDE SEQUENCE [LARGE SCALE GENOMIC DNA]</scope>
    <source>
        <strain evidence="2 3">JH1-1</strain>
    </source>
</reference>
<evidence type="ECO:0000313" key="2">
    <source>
        <dbReference type="EMBL" id="TDF96878.1"/>
    </source>
</evidence>
<protein>
    <recommendedName>
        <fullName evidence="1">DNA-binding phage zinc finger domain-containing protein</fullName>
    </recommendedName>
</protein>
<dbReference type="EMBL" id="SMRU01000009">
    <property type="protein sequence ID" value="TDF96878.1"/>
    <property type="molecule type" value="Genomic_DNA"/>
</dbReference>
<keyword evidence="3" id="KW-1185">Reference proteome</keyword>
<evidence type="ECO:0000313" key="3">
    <source>
        <dbReference type="Proteomes" id="UP000295511"/>
    </source>
</evidence>
<feature type="domain" description="DNA-binding phage zinc finger" evidence="1">
    <location>
        <begin position="81"/>
        <end position="136"/>
    </location>
</feature>
<proteinExistence type="predicted"/>
<comment type="caution">
    <text evidence="2">The sequence shown here is derived from an EMBL/GenBank/DDBJ whole genome shotgun (WGS) entry which is preliminary data.</text>
</comment>
<sequence length="146" mass="16833">MNDAMFALFVAREVEQTKEVNRMMRHYDYETYSREHSYVREYYALLQACAQRGHFEAIAEAMSWTTDETYDSDVDSRAAQAAVKRDHDMAFSVECPYCGAKPEAPCVIGNGHKNAGKPIESFHGNRFRHAQHIQYTNEPTRRTTSL</sequence>
<accession>A0A4R5KPL4</accession>
<dbReference type="Proteomes" id="UP000295511">
    <property type="component" value="Unassembled WGS sequence"/>
</dbReference>
<organism evidence="2 3">
    <name type="scientific">Arthrobacter terricola</name>
    <dbReference type="NCBI Taxonomy" id="2547396"/>
    <lineage>
        <taxon>Bacteria</taxon>
        <taxon>Bacillati</taxon>
        <taxon>Actinomycetota</taxon>
        <taxon>Actinomycetes</taxon>
        <taxon>Micrococcales</taxon>
        <taxon>Micrococcaceae</taxon>
        <taxon>Arthrobacter</taxon>
    </lineage>
</organism>
<dbReference type="Pfam" id="PF24623">
    <property type="entry name" value="Phage_zn_bind_8"/>
    <property type="match status" value="1"/>
</dbReference>
<name>A0A4R5KPL4_9MICC</name>
<dbReference type="RefSeq" id="WP_133203927.1">
    <property type="nucleotide sequence ID" value="NZ_SMRU01000009.1"/>
</dbReference>
<evidence type="ECO:0000259" key="1">
    <source>
        <dbReference type="Pfam" id="PF24623"/>
    </source>
</evidence>
<dbReference type="InterPro" id="IPR056911">
    <property type="entry name" value="Phage_Znf_bind_put"/>
</dbReference>
<dbReference type="AlphaFoldDB" id="A0A4R5KPL4"/>
<gene>
    <name evidence="2" type="ORF">E1809_09145</name>
</gene>